<sequence length="89" mass="10265">MTFSKTDLTPKEKKYLKRQIRNVRNYVYFTIANLAAAIGLLSYYILTNKMFSGSTFALIIVLLLAARANLKQHKDSKLFIKLQEPEEHA</sequence>
<keyword evidence="1" id="KW-0472">Membrane</keyword>
<feature type="transmembrane region" description="Helical" evidence="1">
    <location>
        <begin position="26"/>
        <end position="45"/>
    </location>
</feature>
<reference evidence="2" key="1">
    <citation type="journal article" date="2015" name="Nature">
        <title>Complex archaea that bridge the gap between prokaryotes and eukaryotes.</title>
        <authorList>
            <person name="Spang A."/>
            <person name="Saw J.H."/>
            <person name="Jorgensen S.L."/>
            <person name="Zaremba-Niedzwiedzka K."/>
            <person name="Martijn J."/>
            <person name="Lind A.E."/>
            <person name="van Eijk R."/>
            <person name="Schleper C."/>
            <person name="Guy L."/>
            <person name="Ettema T.J."/>
        </authorList>
    </citation>
    <scope>NUCLEOTIDE SEQUENCE</scope>
</reference>
<evidence type="ECO:0000313" key="2">
    <source>
        <dbReference type="EMBL" id="KKL65748.1"/>
    </source>
</evidence>
<proteinExistence type="predicted"/>
<name>A0A0F9DVA1_9ZZZZ</name>
<comment type="caution">
    <text evidence="2">The sequence shown here is derived from an EMBL/GenBank/DDBJ whole genome shotgun (WGS) entry which is preliminary data.</text>
</comment>
<dbReference type="AlphaFoldDB" id="A0A0F9DVA1"/>
<keyword evidence="1" id="KW-0812">Transmembrane</keyword>
<protein>
    <submittedName>
        <fullName evidence="2">Uncharacterized protein</fullName>
    </submittedName>
</protein>
<organism evidence="2">
    <name type="scientific">marine sediment metagenome</name>
    <dbReference type="NCBI Taxonomy" id="412755"/>
    <lineage>
        <taxon>unclassified sequences</taxon>
        <taxon>metagenomes</taxon>
        <taxon>ecological metagenomes</taxon>
    </lineage>
</organism>
<evidence type="ECO:0000256" key="1">
    <source>
        <dbReference type="SAM" id="Phobius"/>
    </source>
</evidence>
<feature type="transmembrane region" description="Helical" evidence="1">
    <location>
        <begin position="51"/>
        <end position="70"/>
    </location>
</feature>
<accession>A0A0F9DVA1</accession>
<dbReference type="EMBL" id="LAZR01027432">
    <property type="protein sequence ID" value="KKL65748.1"/>
    <property type="molecule type" value="Genomic_DNA"/>
</dbReference>
<keyword evidence="1" id="KW-1133">Transmembrane helix</keyword>
<gene>
    <name evidence="2" type="ORF">LCGC14_2151870</name>
</gene>